<protein>
    <recommendedName>
        <fullName evidence="3">Sulphotransferase Stf0 domain-containing protein</fullName>
    </recommendedName>
</protein>
<gene>
    <name evidence="1" type="ORF">BET10_06805</name>
</gene>
<proteinExistence type="predicted"/>
<comment type="caution">
    <text evidence="1">The sequence shown here is derived from an EMBL/GenBank/DDBJ whole genome shotgun (WGS) entry which is preliminary data.</text>
</comment>
<dbReference type="RefSeq" id="WP_070983843.1">
    <property type="nucleotide sequence ID" value="NZ_MKJU01000022.1"/>
</dbReference>
<dbReference type="EMBL" id="MKJU01000022">
    <property type="protein sequence ID" value="OHU92041.1"/>
    <property type="molecule type" value="Genomic_DNA"/>
</dbReference>
<dbReference type="Proteomes" id="UP000179786">
    <property type="component" value="Unassembled WGS sequence"/>
</dbReference>
<evidence type="ECO:0000313" key="1">
    <source>
        <dbReference type="EMBL" id="OHU92041.1"/>
    </source>
</evidence>
<name>A0A1S1MWC2_9GAMM</name>
<dbReference type="InterPro" id="IPR027417">
    <property type="entry name" value="P-loop_NTPase"/>
</dbReference>
<accession>A0A1S1MWC2</accession>
<dbReference type="Gene3D" id="3.40.50.300">
    <property type="entry name" value="P-loop containing nucleotide triphosphate hydrolases"/>
    <property type="match status" value="1"/>
</dbReference>
<keyword evidence="2" id="KW-1185">Reference proteome</keyword>
<evidence type="ECO:0000313" key="2">
    <source>
        <dbReference type="Proteomes" id="UP000179786"/>
    </source>
</evidence>
<organism evidence="1 2">
    <name type="scientific">Pseudoalteromonas amylolytica</name>
    <dbReference type="NCBI Taxonomy" id="1859457"/>
    <lineage>
        <taxon>Bacteria</taxon>
        <taxon>Pseudomonadati</taxon>
        <taxon>Pseudomonadota</taxon>
        <taxon>Gammaproteobacteria</taxon>
        <taxon>Alteromonadales</taxon>
        <taxon>Pseudoalteromonadaceae</taxon>
        <taxon>Pseudoalteromonas</taxon>
    </lineage>
</organism>
<dbReference type="AlphaFoldDB" id="A0A1S1MWC2"/>
<dbReference type="OrthoDB" id="7845842at2"/>
<evidence type="ECO:0008006" key="3">
    <source>
        <dbReference type="Google" id="ProtNLM"/>
    </source>
</evidence>
<dbReference type="STRING" id="1859457.BET10_06805"/>
<sequence length="246" mass="28295">MPNKKVERFVILSAPRSGSNMLCTMLQSHPDILCHHEIFNPNGLFYALPLRTSEFSLADGIQHRDAQPLRCLSRLWQSNLGHKAIGFKMTHCQNQTVFSHLLHDSGIKKIILERRNQLKVHVSKLIAEQSGVWEDYSTLPPHARCQVKVDIEQLQTDIALNQSYYQQIRDTLHLSGQDWCEVEYEAINTPSQRRLMLEFLNLDNVPLVAQSRKQTPKDLSEVIVNYQELLRCEEPALRSQLTSLDG</sequence>
<dbReference type="SUPFAM" id="SSF52540">
    <property type="entry name" value="P-loop containing nucleoside triphosphate hydrolases"/>
    <property type="match status" value="1"/>
</dbReference>
<reference evidence="1 2" key="1">
    <citation type="submission" date="2016-09" db="EMBL/GenBank/DDBJ databases">
        <title>Pseudoalteromonas amylolytica sp. nov., isolated from the surface seawater.</title>
        <authorList>
            <person name="Wu Y.-H."/>
            <person name="Cheng H."/>
            <person name="Jin X.-B."/>
            <person name="Wang C.-S."/>
            <person name="Xu X.-W."/>
        </authorList>
    </citation>
    <scope>NUCLEOTIDE SEQUENCE [LARGE SCALE GENOMIC DNA]</scope>
    <source>
        <strain evidence="1 2">JW1</strain>
    </source>
</reference>